<dbReference type="AlphaFoldDB" id="A0A382W5J9"/>
<dbReference type="GO" id="GO:0005975">
    <property type="term" value="P:carbohydrate metabolic process"/>
    <property type="evidence" value="ECO:0007669"/>
    <property type="project" value="InterPro"/>
</dbReference>
<reference evidence="1" key="1">
    <citation type="submission" date="2018-05" db="EMBL/GenBank/DDBJ databases">
        <authorList>
            <person name="Lanie J.A."/>
            <person name="Ng W.-L."/>
            <person name="Kazmierczak K.M."/>
            <person name="Andrzejewski T.M."/>
            <person name="Davidsen T.M."/>
            <person name="Wayne K.J."/>
            <person name="Tettelin H."/>
            <person name="Glass J.I."/>
            <person name="Rusch D."/>
            <person name="Podicherti R."/>
            <person name="Tsui H.-C.T."/>
            <person name="Winkler M.E."/>
        </authorList>
    </citation>
    <scope>NUCLEOTIDE SEQUENCE</scope>
</reference>
<dbReference type="EMBL" id="UINC01157154">
    <property type="protein sequence ID" value="SVD53989.1"/>
    <property type="molecule type" value="Genomic_DNA"/>
</dbReference>
<dbReference type="InterPro" id="IPR011330">
    <property type="entry name" value="Glyco_hydro/deAcase_b/a-brl"/>
</dbReference>
<dbReference type="Gene3D" id="3.20.110.20">
    <property type="match status" value="1"/>
</dbReference>
<evidence type="ECO:0008006" key="2">
    <source>
        <dbReference type="Google" id="ProtNLM"/>
    </source>
</evidence>
<protein>
    <recommendedName>
        <fullName evidence="2">Glycoside hydrolase family 57 N-terminal domain-containing protein</fullName>
    </recommendedName>
</protein>
<accession>A0A382W5J9</accession>
<gene>
    <name evidence="1" type="ORF">METZ01_LOCUS406843</name>
</gene>
<dbReference type="SUPFAM" id="SSF88713">
    <property type="entry name" value="Glycoside hydrolase/deacetylase"/>
    <property type="match status" value="1"/>
</dbReference>
<organism evidence="1">
    <name type="scientific">marine metagenome</name>
    <dbReference type="NCBI Taxonomy" id="408172"/>
    <lineage>
        <taxon>unclassified sequences</taxon>
        <taxon>metagenomes</taxon>
        <taxon>ecological metagenomes</taxon>
    </lineage>
</organism>
<sequence length="85" mass="10032">MPKLALYSVFHGNLNYSSIDKEMYEYIIDTCYWPLIDIAKDYKFKTGIEFPTNTIQIINEIDPLFIRELKKLADKGKYEIICSSR</sequence>
<name>A0A382W5J9_9ZZZZ</name>
<proteinExistence type="predicted"/>
<evidence type="ECO:0000313" key="1">
    <source>
        <dbReference type="EMBL" id="SVD53989.1"/>
    </source>
</evidence>
<feature type="non-terminal residue" evidence="1">
    <location>
        <position position="85"/>
    </location>
</feature>